<feature type="coiled-coil region" evidence="8">
    <location>
        <begin position="790"/>
        <end position="817"/>
    </location>
</feature>
<evidence type="ECO:0000256" key="7">
    <source>
        <dbReference type="PROSITE-ProRule" id="PRU10141"/>
    </source>
</evidence>
<feature type="region of interest" description="Disordered" evidence="9">
    <location>
        <begin position="456"/>
        <end position="556"/>
    </location>
</feature>
<evidence type="ECO:0000256" key="8">
    <source>
        <dbReference type="SAM" id="Coils"/>
    </source>
</evidence>
<dbReference type="Gene3D" id="1.10.510.10">
    <property type="entry name" value="Transferase(Phosphotransferase) domain 1"/>
    <property type="match status" value="1"/>
</dbReference>
<evidence type="ECO:0000256" key="2">
    <source>
        <dbReference type="ARBA" id="ARBA00022527"/>
    </source>
</evidence>
<evidence type="ECO:0000256" key="4">
    <source>
        <dbReference type="ARBA" id="ARBA00022741"/>
    </source>
</evidence>
<feature type="region of interest" description="Disordered" evidence="9">
    <location>
        <begin position="922"/>
        <end position="946"/>
    </location>
</feature>
<dbReference type="InterPro" id="IPR017441">
    <property type="entry name" value="Protein_kinase_ATP_BS"/>
</dbReference>
<gene>
    <name evidence="11" type="primary">CPK3</name>
    <name evidence="11" type="ORF">AK812_SmicGene26219</name>
</gene>
<proteinExistence type="predicted"/>
<feature type="compositionally biased region" description="Polar residues" evidence="9">
    <location>
        <begin position="481"/>
        <end position="491"/>
    </location>
</feature>
<dbReference type="PANTHER" id="PTHR24345:SF0">
    <property type="entry name" value="CELL CYCLE SERINE_THREONINE-PROTEIN KINASE CDC5_MSD2"/>
    <property type="match status" value="1"/>
</dbReference>
<dbReference type="InterPro" id="IPR001680">
    <property type="entry name" value="WD40_rpt"/>
</dbReference>
<dbReference type="SUPFAM" id="SSF56112">
    <property type="entry name" value="Protein kinase-like (PK-like)"/>
    <property type="match status" value="1"/>
</dbReference>
<dbReference type="Pfam" id="PF00400">
    <property type="entry name" value="WD40"/>
    <property type="match status" value="1"/>
</dbReference>
<dbReference type="InterPro" id="IPR008271">
    <property type="entry name" value="Ser/Thr_kinase_AS"/>
</dbReference>
<keyword evidence="5 11" id="KW-0418">Kinase</keyword>
<evidence type="ECO:0000256" key="3">
    <source>
        <dbReference type="ARBA" id="ARBA00022679"/>
    </source>
</evidence>
<evidence type="ECO:0000256" key="5">
    <source>
        <dbReference type="ARBA" id="ARBA00022777"/>
    </source>
</evidence>
<keyword evidence="3" id="KW-0808">Transferase</keyword>
<keyword evidence="8" id="KW-0175">Coiled coil</keyword>
<evidence type="ECO:0000256" key="1">
    <source>
        <dbReference type="ARBA" id="ARBA00011245"/>
    </source>
</evidence>
<dbReference type="CDD" id="cd05117">
    <property type="entry name" value="STKc_CAMK"/>
    <property type="match status" value="1"/>
</dbReference>
<dbReference type="SUPFAM" id="SSF50978">
    <property type="entry name" value="WD40 repeat-like"/>
    <property type="match status" value="1"/>
</dbReference>
<keyword evidence="4 7" id="KW-0547">Nucleotide-binding</keyword>
<dbReference type="InterPro" id="IPR036322">
    <property type="entry name" value="WD40_repeat_dom_sf"/>
</dbReference>
<feature type="compositionally biased region" description="Basic and acidic residues" evidence="9">
    <location>
        <begin position="631"/>
        <end position="653"/>
    </location>
</feature>
<feature type="domain" description="Protein kinase" evidence="10">
    <location>
        <begin position="129"/>
        <end position="389"/>
    </location>
</feature>
<feature type="compositionally biased region" description="Basic and acidic residues" evidence="9">
    <location>
        <begin position="468"/>
        <end position="480"/>
    </location>
</feature>
<keyword evidence="12" id="KW-1185">Reference proteome</keyword>
<dbReference type="EMBL" id="LSRX01000638">
    <property type="protein sequence ID" value="OLP92024.1"/>
    <property type="molecule type" value="Genomic_DNA"/>
</dbReference>
<dbReference type="SMART" id="SM00220">
    <property type="entry name" value="S_TKc"/>
    <property type="match status" value="1"/>
</dbReference>
<dbReference type="SMART" id="SM00320">
    <property type="entry name" value="WD40"/>
    <property type="match status" value="5"/>
</dbReference>
<dbReference type="PANTHER" id="PTHR24345">
    <property type="entry name" value="SERINE/THREONINE-PROTEIN KINASE PLK"/>
    <property type="match status" value="1"/>
</dbReference>
<organism evidence="11 12">
    <name type="scientific">Symbiodinium microadriaticum</name>
    <name type="common">Dinoflagellate</name>
    <name type="synonym">Zooxanthella microadriatica</name>
    <dbReference type="NCBI Taxonomy" id="2951"/>
    <lineage>
        <taxon>Eukaryota</taxon>
        <taxon>Sar</taxon>
        <taxon>Alveolata</taxon>
        <taxon>Dinophyceae</taxon>
        <taxon>Suessiales</taxon>
        <taxon>Symbiodiniaceae</taxon>
        <taxon>Symbiodinium</taxon>
    </lineage>
</organism>
<dbReference type="InterPro" id="IPR015943">
    <property type="entry name" value="WD40/YVTN_repeat-like_dom_sf"/>
</dbReference>
<feature type="binding site" evidence="7">
    <location>
        <position position="159"/>
    </location>
    <ligand>
        <name>ATP</name>
        <dbReference type="ChEBI" id="CHEBI:30616"/>
    </ligand>
</feature>
<protein>
    <submittedName>
        <fullName evidence="11">Calcium-dependent protein kinase 3</fullName>
    </submittedName>
</protein>
<dbReference type="GO" id="GO:0004674">
    <property type="term" value="F:protein serine/threonine kinase activity"/>
    <property type="evidence" value="ECO:0007669"/>
    <property type="project" value="UniProtKB-KW"/>
</dbReference>
<dbReference type="InterPro" id="IPR000719">
    <property type="entry name" value="Prot_kinase_dom"/>
</dbReference>
<comment type="subunit">
    <text evidence="1">Monomer.</text>
</comment>
<evidence type="ECO:0000256" key="9">
    <source>
        <dbReference type="SAM" id="MobiDB-lite"/>
    </source>
</evidence>
<name>A0A1Q9D9Z5_SYMMI</name>
<feature type="coiled-coil region" evidence="8">
    <location>
        <begin position="851"/>
        <end position="917"/>
    </location>
</feature>
<dbReference type="InterPro" id="IPR011009">
    <property type="entry name" value="Kinase-like_dom_sf"/>
</dbReference>
<dbReference type="Gene3D" id="2.130.10.10">
    <property type="entry name" value="YVTN repeat-like/Quinoprotein amine dehydrogenase"/>
    <property type="match status" value="2"/>
</dbReference>
<dbReference type="Pfam" id="PF00069">
    <property type="entry name" value="Pkinase"/>
    <property type="match status" value="1"/>
</dbReference>
<reference evidence="11 12" key="1">
    <citation type="submission" date="2016-02" db="EMBL/GenBank/DDBJ databases">
        <title>Genome analysis of coral dinoflagellate symbionts highlights evolutionary adaptations to a symbiotic lifestyle.</title>
        <authorList>
            <person name="Aranda M."/>
            <person name="Li Y."/>
            <person name="Liew Y.J."/>
            <person name="Baumgarten S."/>
            <person name="Simakov O."/>
            <person name="Wilson M."/>
            <person name="Piel J."/>
            <person name="Ashoor H."/>
            <person name="Bougouffa S."/>
            <person name="Bajic V.B."/>
            <person name="Ryu T."/>
            <person name="Ravasi T."/>
            <person name="Bayer T."/>
            <person name="Micklem G."/>
            <person name="Kim H."/>
            <person name="Bhak J."/>
            <person name="Lajeunesse T.C."/>
            <person name="Voolstra C.R."/>
        </authorList>
    </citation>
    <scope>NUCLEOTIDE SEQUENCE [LARGE SCALE GENOMIC DNA]</scope>
    <source>
        <strain evidence="11 12">CCMP2467</strain>
    </source>
</reference>
<feature type="coiled-coil region" evidence="8">
    <location>
        <begin position="5"/>
        <end position="32"/>
    </location>
</feature>
<keyword evidence="6 7" id="KW-0067">ATP-binding</keyword>
<dbReference type="PROSITE" id="PS00108">
    <property type="entry name" value="PROTEIN_KINASE_ST"/>
    <property type="match status" value="1"/>
</dbReference>
<feature type="region of interest" description="Disordered" evidence="9">
    <location>
        <begin position="90"/>
        <end position="123"/>
    </location>
</feature>
<feature type="region of interest" description="Disordered" evidence="9">
    <location>
        <begin position="614"/>
        <end position="661"/>
    </location>
</feature>
<evidence type="ECO:0000256" key="6">
    <source>
        <dbReference type="ARBA" id="ARBA00022840"/>
    </source>
</evidence>
<dbReference type="OrthoDB" id="193931at2759"/>
<dbReference type="PROSITE" id="PS50011">
    <property type="entry name" value="PROTEIN_KINASE_DOM"/>
    <property type="match status" value="1"/>
</dbReference>
<evidence type="ECO:0000259" key="10">
    <source>
        <dbReference type="PROSITE" id="PS50011"/>
    </source>
</evidence>
<keyword evidence="2" id="KW-0723">Serine/threonine-protein kinase</keyword>
<dbReference type="FunFam" id="1.10.510.10:FF:000571">
    <property type="entry name" value="Maternal embryonic leucine zipper kinase"/>
    <property type="match status" value="1"/>
</dbReference>
<accession>A0A1Q9D9Z5</accession>
<dbReference type="GO" id="GO:0005634">
    <property type="term" value="C:nucleus"/>
    <property type="evidence" value="ECO:0007669"/>
    <property type="project" value="TreeGrafter"/>
</dbReference>
<dbReference type="Proteomes" id="UP000186817">
    <property type="component" value="Unassembled WGS sequence"/>
</dbReference>
<feature type="coiled-coil region" evidence="8">
    <location>
        <begin position="1459"/>
        <end position="1493"/>
    </location>
</feature>
<evidence type="ECO:0000313" key="12">
    <source>
        <dbReference type="Proteomes" id="UP000186817"/>
    </source>
</evidence>
<sequence>MVHAMSKLHAEIEQTRALLEMQQEELKRVHQIQKVGHALKAHRPRGLITLASPRFKRATAEPRGLEHGRGAVVGAVTPEGGLRLANCQKRGARGMGNASQRPEGGDKASVRETAPVEPEKPREDIRDKYELGKVLGSGSFGQVREAILKELPDKVRAVKIIERDDDAEGGGEWSNSAMFRQEVALLQNLKHDNIVRFWDVYEDVHFLYVVMDLCRGGEVFSKILELRRFTEANAATLGSQMLAAIAYIHSKSIMHRDIKAENFLLSDKSPTSVVKMIDFGMAVKFDHGIWFKEICGSPHYLAPELIGQKYNQMVDMWAFGVLMYLLMYGHYPYDSKNTRDIMMKVLTEPIRWQTKAKLSQQTLGFLKRCLEPSVRKRMTAEDGLKHPWIVGAAAPDPELEREASTKNEDVEDLNEFVRSAHRKVTSSRKQVDQEAETRRTEMLEKINKDFEKGIRLGNRLGETPQEDFMSRPEFVRRDNRLTTAPSKAVSESKTKAATPAAGNDNKVVQLTPTPKADPKSAEKGKKKVVSIAENQATSDDDQPVKHERKKKQAQTARLMYLGDLEEKDEDDMRKLWQQWKSQDLEGNLVAPHESEEDSNPKNDIQNAVDKLRTEAARKAEEEDSDGPPGDKVQKPDAAARRKGAEGRTSKDLRNGGFSGVMPDPKAAKLPGAVDCIQSGQFVLTRTMICICGRLCLAVVDMLEQRAAERERALQQEVESLKKQKDSQVTSLRSQLDFQTSEVRHTAEQEVTLMKQEFERRERSLVQMLEQARLGQEEEQRTADMQMALKLKRQEELLQASEAKVSSLEESAKRQEELYERHVGQMTQQIRTIQESFRKQLEVAQAENDEQLQAAVAKLAEVEKNTKAEREQVRAEHDQEKEEQAAKLAQADELIDKVAGLTREIEELRKQLLQARMKLLDRPVVSAQPRPGAPQPKGRRRLETDPQAAAMARRKSVRMSLLPPNLLDKSEKELSREVARSRPQTDRRATLAVNRGENIADLADFEEHLRMRVRCSVRPVPATAVPSKARLLRPTLQENGQTNTADVALWRRIERAGDTGVPTLKPSDGAVTVLCFREALKDDTHEILAVGCKNGALSIYRIRRMALERGASDAAKDGEDIEVVAQRPAHAKAIMSMCFGAGGDHVVTSSSAFAAVEDRTVRVFSIQQGEFLENMTIEDTAWVVCVVSLPKPAGAFITANANAVLQLRGSSVKQQKVRLDHYARSMVLVSDGKRLLVGTSRGRIHAFDVTPQGLERLESQQIGNTALTCLTLAPCADAPPLLAANCMAQNNAMDNTVCILQANKTITNFTVLKRFANPHRLLPLRSCHVPGCADTGEDVLSAGFLATGAEDGFVRVFDLEGFTEQTLQGHSVPVVDVAVSRGVGLLASGDVHGKINLSTMPTYSERVAPWRTVQHPYIQWYALGQWHQSSDDAAPRELGFGKRTPEHGVICEKRIPPEDMRVEEQAVDAARLQVKQAEQAAESARGEARVAEGDLKAFLASYEADPDRHRHLQAVAGVRRTQSSQKDGDVMDAVLRSEEQSETELQEIPKARPMGFLCVGTLAARPLASACLRPSVPPLAKKPGVQGVWWTRSSLATRSKPEQERGEAETVPWLPVLVALLLLGWKWLDDSTYFYAARTTAASRKDADQVYIQESRDVITNVPRRFLRLQSEGAPDLPLSYPDAPDRPTVFEASVDFDMSRIFDPIIDSKWFDAVLDSGLLDFMLQKK</sequence>
<comment type="caution">
    <text evidence="11">The sequence shown here is derived from an EMBL/GenBank/DDBJ whole genome shotgun (WGS) entry which is preliminary data.</text>
</comment>
<dbReference type="PROSITE" id="PS00107">
    <property type="entry name" value="PROTEIN_KINASE_ATP"/>
    <property type="match status" value="1"/>
</dbReference>
<evidence type="ECO:0000313" key="11">
    <source>
        <dbReference type="EMBL" id="OLP92024.1"/>
    </source>
</evidence>
<dbReference type="GO" id="GO:0005524">
    <property type="term" value="F:ATP binding"/>
    <property type="evidence" value="ECO:0007669"/>
    <property type="project" value="UniProtKB-UniRule"/>
</dbReference>